<protein>
    <recommendedName>
        <fullName evidence="5">MIF4G domain-containing protein</fullName>
    </recommendedName>
</protein>
<feature type="compositionally biased region" description="Acidic residues" evidence="4">
    <location>
        <begin position="1170"/>
        <end position="1181"/>
    </location>
</feature>
<feature type="coiled-coil region" evidence="3">
    <location>
        <begin position="506"/>
        <end position="533"/>
    </location>
</feature>
<dbReference type="PANTHER" id="PTHR12839:SF7">
    <property type="entry name" value="REGULATOR OF NONSENSE TRANSCRIPTS 2"/>
    <property type="match status" value="1"/>
</dbReference>
<gene>
    <name evidence="6" type="ORF">OVA965_LOCUS756</name>
    <name evidence="7" type="ORF">TMI583_LOCUS756</name>
</gene>
<dbReference type="Pfam" id="PF02854">
    <property type="entry name" value="MIF4G"/>
    <property type="match status" value="3"/>
</dbReference>
<feature type="coiled-coil region" evidence="3">
    <location>
        <begin position="251"/>
        <end position="317"/>
    </location>
</feature>
<feature type="region of interest" description="Disordered" evidence="4">
    <location>
        <begin position="1126"/>
        <end position="1223"/>
    </location>
</feature>
<feature type="compositionally biased region" description="Acidic residues" evidence="4">
    <location>
        <begin position="1152"/>
        <end position="1161"/>
    </location>
</feature>
<evidence type="ECO:0000313" key="8">
    <source>
        <dbReference type="Proteomes" id="UP000677228"/>
    </source>
</evidence>
<evidence type="ECO:0000313" key="6">
    <source>
        <dbReference type="EMBL" id="CAF0730391.1"/>
    </source>
</evidence>
<feature type="compositionally biased region" description="Polar residues" evidence="4">
    <location>
        <begin position="149"/>
        <end position="187"/>
    </location>
</feature>
<feature type="region of interest" description="Disordered" evidence="4">
    <location>
        <begin position="1"/>
        <end position="219"/>
    </location>
</feature>
<dbReference type="EMBL" id="CAJNOK010000116">
    <property type="protein sequence ID" value="CAF0730391.1"/>
    <property type="molecule type" value="Genomic_DNA"/>
</dbReference>
<dbReference type="SUPFAM" id="SSF48371">
    <property type="entry name" value="ARM repeat"/>
    <property type="match status" value="3"/>
</dbReference>
<accession>A0A8S2CKT5</accession>
<dbReference type="InterPro" id="IPR016024">
    <property type="entry name" value="ARM-type_fold"/>
</dbReference>
<dbReference type="GO" id="GO:0005737">
    <property type="term" value="C:cytoplasm"/>
    <property type="evidence" value="ECO:0007669"/>
    <property type="project" value="UniProtKB-SubCell"/>
</dbReference>
<name>A0A8S2CKT5_9BILA</name>
<dbReference type="InterPro" id="IPR039762">
    <property type="entry name" value="Nmd2/UPF2"/>
</dbReference>
<evidence type="ECO:0000256" key="1">
    <source>
        <dbReference type="ARBA" id="ARBA00004496"/>
    </source>
</evidence>
<feature type="compositionally biased region" description="Low complexity" evidence="4">
    <location>
        <begin position="13"/>
        <end position="23"/>
    </location>
</feature>
<dbReference type="InterPro" id="IPR003890">
    <property type="entry name" value="MIF4G-like_typ-3"/>
</dbReference>
<feature type="compositionally biased region" description="Polar residues" evidence="4">
    <location>
        <begin position="197"/>
        <end position="207"/>
    </location>
</feature>
<feature type="domain" description="MIF4G" evidence="5">
    <location>
        <begin position="904"/>
        <end position="1092"/>
    </location>
</feature>
<dbReference type="Proteomes" id="UP000677228">
    <property type="component" value="Unassembled WGS sequence"/>
</dbReference>
<feature type="compositionally biased region" description="Polar residues" evidence="4">
    <location>
        <begin position="98"/>
        <end position="117"/>
    </location>
</feature>
<feature type="domain" description="MIF4G" evidence="5">
    <location>
        <begin position="286"/>
        <end position="534"/>
    </location>
</feature>
<evidence type="ECO:0000256" key="3">
    <source>
        <dbReference type="SAM" id="Coils"/>
    </source>
</evidence>
<evidence type="ECO:0000259" key="5">
    <source>
        <dbReference type="SMART" id="SM00543"/>
    </source>
</evidence>
<dbReference type="Gene3D" id="1.25.40.180">
    <property type="match status" value="3"/>
</dbReference>
<keyword evidence="3" id="KW-0175">Coiled coil</keyword>
<feature type="compositionally biased region" description="Polar residues" evidence="4">
    <location>
        <begin position="124"/>
        <end position="140"/>
    </location>
</feature>
<feature type="domain" description="MIF4G" evidence="5">
    <location>
        <begin position="709"/>
        <end position="898"/>
    </location>
</feature>
<dbReference type="Pfam" id="PF04050">
    <property type="entry name" value="Upf2"/>
    <property type="match status" value="1"/>
</dbReference>
<dbReference type="FunFam" id="1.25.40.180:FF:000014">
    <property type="entry name" value="Putative regulator of nonsense transcripts 2"/>
    <property type="match status" value="1"/>
</dbReference>
<dbReference type="GO" id="GO:0000184">
    <property type="term" value="P:nuclear-transcribed mRNA catabolic process, nonsense-mediated decay"/>
    <property type="evidence" value="ECO:0007669"/>
    <property type="project" value="InterPro"/>
</dbReference>
<dbReference type="InterPro" id="IPR007193">
    <property type="entry name" value="Upf2/Nmd2_C"/>
</dbReference>
<proteinExistence type="predicted"/>
<sequence>MHMSNRPNANSNRGSYGTRWGSRSYRRGGYEENYHQGSADYGYSQSYENYDNSNYEQQQQSSKRYSVNRNKQQSNLTDNSYDGHNSQRQQQQQSYRSEASTKVSNEQYNTQKSSNLQVPMKKPSNGSTKSQTTNDQLSKKQTGKEQSKKITSTSEVKTVLESTSNALPVNEQLNESKTELINSQPVKTKQDNDTQPKLETSMSISNAEETPTTDIGETTTTLESIPQKEPSENIDNIRQQVQTYTSERVERMKYRKELREQNILAEQTRKNVEQQEEMMARLDSSIKKIPPFIKRLRTLTEQQKDALRKDMQQLNLTRYISEVANSITEAKLKMNDVYTAVLLCSLLHQRYPDFSMTLYENWLKVLQPQTIIESISTSYQQEPKPSLNLSKLRVDLRFFAELITVHVLPQTLSYNYLLSLLQALINNDKEFSNITIITSFCKMCGEDFADIVSLKMKGYVDKLNDIDKSQEQQQTLIPTSDHYSNEKKHYIRQLFKDYYNHLCDHVKQEHKQIQKMERQMKRMMESRGELNQETRDKHEQALISFQKLLQNTETLADLLEEAMPELPIEEISKKSSERSGIDMYIPGRNDDDNINSIWEDSETKQFYENFPDLKLFVPGFYRDTTTSTSTSANVTSTPSNDSNGTPTTTTTTTEDGEILDSIQIENEIENVVLEVAAADADVEEEDAVLADDDPVDEDLSSTNMKLMMDVFVNHLPTCVNRELMDKAARDFGTNLNTKQNRKRLIKALFQVQRTRLDLLPFYGRLIASLNPIMPEIGTEMIRLLKNEFRQHIRKKDQIYIESKIKTVRYIGELVKFSIFPTSEATLCLKTLLGDFRHHNIEMCCNLLETCGRYLYRGPDTHRKTEIILEILMRKKAVLTLDNRYTTMIENAYYYCNPPENREIEKKIRPPLHEYLRRLLFRDLNKITIEKETSVLAGLAHFYDDVAFEVLDNVLDDIRSCLEVNIPKFNQRRLCMVKYLGEMYNYRVVDSMIIFRTLYLTITFGVVFDNTTISEFDPPDHLFRIRLVCTLLETCGQYFDRGTSKKKLDCFLLYFQSYYYFKKECSLWNASTYPFPFDVEHIFRDTLTTLRPKFVLAGSYAKACEEVEAMEKEFLAILAQNETKTSSNIDTKDNLPPITEEEESSAPPRSTLPDEEEDDENDERTPRRMEDEYEEEENDDEAFSVRRSRFSGSGERTSGGSAGDLENDQMNADDEQEDDDDDNNSLQLKAKKITSEEDDDFVKAFDTLIAESVAQRTTEVTKVPAPDIAIPVHLRKNKVSSTNVNVSNSDGDDENDPMVKNSTTTNFVVMLKKNNKPHFHDLAVPNSSEMALRLKAREEADRQEKARLKILTLNMSTRMEQEVEQQELMVNVLNRTPAMINTNRERRPRYVHQKGAPDADLIFGPKIQTSSELRQMMNEKKI</sequence>
<keyword evidence="2" id="KW-0963">Cytoplasm</keyword>
<evidence type="ECO:0000256" key="4">
    <source>
        <dbReference type="SAM" id="MobiDB-lite"/>
    </source>
</evidence>
<comment type="caution">
    <text evidence="6">The sequence shown here is derived from an EMBL/GenBank/DDBJ whole genome shotgun (WGS) entry which is preliminary data.</text>
</comment>
<dbReference type="Proteomes" id="UP000682733">
    <property type="component" value="Unassembled WGS sequence"/>
</dbReference>
<feature type="compositionally biased region" description="Polar residues" evidence="4">
    <location>
        <begin position="43"/>
        <end position="84"/>
    </location>
</feature>
<comment type="subcellular location">
    <subcellularLocation>
        <location evidence="1">Cytoplasm</location>
    </subcellularLocation>
</comment>
<feature type="compositionally biased region" description="Acidic residues" evidence="4">
    <location>
        <begin position="1204"/>
        <end position="1222"/>
    </location>
</feature>
<organism evidence="6 8">
    <name type="scientific">Didymodactylos carnosus</name>
    <dbReference type="NCBI Taxonomy" id="1234261"/>
    <lineage>
        <taxon>Eukaryota</taxon>
        <taxon>Metazoa</taxon>
        <taxon>Spiralia</taxon>
        <taxon>Gnathifera</taxon>
        <taxon>Rotifera</taxon>
        <taxon>Eurotatoria</taxon>
        <taxon>Bdelloidea</taxon>
        <taxon>Philodinida</taxon>
        <taxon>Philodinidae</taxon>
        <taxon>Didymodactylos</taxon>
    </lineage>
</organism>
<dbReference type="SMART" id="SM00543">
    <property type="entry name" value="MIF4G"/>
    <property type="match status" value="3"/>
</dbReference>
<reference evidence="6" key="1">
    <citation type="submission" date="2021-02" db="EMBL/GenBank/DDBJ databases">
        <authorList>
            <person name="Nowell W R."/>
        </authorList>
    </citation>
    <scope>NUCLEOTIDE SEQUENCE</scope>
</reference>
<feature type="compositionally biased region" description="Low complexity" evidence="4">
    <location>
        <begin position="1189"/>
        <end position="1198"/>
    </location>
</feature>
<dbReference type="Gene3D" id="4.10.80.160">
    <property type="match status" value="1"/>
</dbReference>
<dbReference type="GO" id="GO:0035145">
    <property type="term" value="C:exon-exon junction complex"/>
    <property type="evidence" value="ECO:0007669"/>
    <property type="project" value="TreeGrafter"/>
</dbReference>
<evidence type="ECO:0000256" key="2">
    <source>
        <dbReference type="ARBA" id="ARBA00022490"/>
    </source>
</evidence>
<dbReference type="PANTHER" id="PTHR12839">
    <property type="entry name" value="NONSENSE-MEDIATED MRNA DECAY PROTEIN 2 UP-FRAMESHIFT SUPPRESSOR 2"/>
    <property type="match status" value="1"/>
</dbReference>
<dbReference type="GO" id="GO:0003723">
    <property type="term" value="F:RNA binding"/>
    <property type="evidence" value="ECO:0007669"/>
    <property type="project" value="InterPro"/>
</dbReference>
<feature type="compositionally biased region" description="Low complexity" evidence="4">
    <location>
        <begin position="208"/>
        <end position="219"/>
    </location>
</feature>
<dbReference type="EMBL" id="CAJOBA010000116">
    <property type="protein sequence ID" value="CAF3505531.1"/>
    <property type="molecule type" value="Genomic_DNA"/>
</dbReference>
<feature type="region of interest" description="Disordered" evidence="4">
    <location>
        <begin position="626"/>
        <end position="653"/>
    </location>
</feature>
<feature type="compositionally biased region" description="Polar residues" evidence="4">
    <location>
        <begin position="1"/>
        <end position="12"/>
    </location>
</feature>
<feature type="compositionally biased region" description="Low complexity" evidence="4">
    <location>
        <begin position="86"/>
        <end position="97"/>
    </location>
</feature>
<evidence type="ECO:0000313" key="7">
    <source>
        <dbReference type="EMBL" id="CAF3505531.1"/>
    </source>
</evidence>